<reference evidence="1 2" key="1">
    <citation type="submission" date="2024-02" db="EMBL/GenBank/DDBJ databases">
        <title>A draft genome for the cacao thread blight pathogen Marasmius crinis-equi.</title>
        <authorList>
            <person name="Cohen S.P."/>
            <person name="Baruah I.K."/>
            <person name="Amoako-Attah I."/>
            <person name="Bukari Y."/>
            <person name="Meinhardt L.W."/>
            <person name="Bailey B.A."/>
        </authorList>
    </citation>
    <scope>NUCLEOTIDE SEQUENCE [LARGE SCALE GENOMIC DNA]</scope>
    <source>
        <strain evidence="1 2">GH-76</strain>
    </source>
</reference>
<dbReference type="Proteomes" id="UP001465976">
    <property type="component" value="Unassembled WGS sequence"/>
</dbReference>
<protein>
    <submittedName>
        <fullName evidence="1">Uncharacterized protein</fullName>
    </submittedName>
</protein>
<dbReference type="EMBL" id="JBAHYK010004215">
    <property type="protein sequence ID" value="KAL0562935.1"/>
    <property type="molecule type" value="Genomic_DNA"/>
</dbReference>
<evidence type="ECO:0000313" key="2">
    <source>
        <dbReference type="Proteomes" id="UP001465976"/>
    </source>
</evidence>
<name>A0ABR3EJ97_9AGAR</name>
<organism evidence="1 2">
    <name type="scientific">Marasmius crinis-equi</name>
    <dbReference type="NCBI Taxonomy" id="585013"/>
    <lineage>
        <taxon>Eukaryota</taxon>
        <taxon>Fungi</taxon>
        <taxon>Dikarya</taxon>
        <taxon>Basidiomycota</taxon>
        <taxon>Agaricomycotina</taxon>
        <taxon>Agaricomycetes</taxon>
        <taxon>Agaricomycetidae</taxon>
        <taxon>Agaricales</taxon>
        <taxon>Marasmiineae</taxon>
        <taxon>Marasmiaceae</taxon>
        <taxon>Marasmius</taxon>
    </lineage>
</organism>
<sequence>MVFKRETPFSFLTNYYIETVYSSFQETLGGPIRTIQVPERARSTRVSSLVRLLVQWQRLEAIDVPADTAELLNMSVDVSTERGRQLAAAISRLRELLEQRQRLRLVLLQMLELYLVGNGRGRMGLSQVPESTASL</sequence>
<keyword evidence="2" id="KW-1185">Reference proteome</keyword>
<proteinExistence type="predicted"/>
<comment type="caution">
    <text evidence="1">The sequence shown here is derived from an EMBL/GenBank/DDBJ whole genome shotgun (WGS) entry which is preliminary data.</text>
</comment>
<gene>
    <name evidence="1" type="ORF">V5O48_019143</name>
</gene>
<accession>A0ABR3EJ97</accession>
<evidence type="ECO:0000313" key="1">
    <source>
        <dbReference type="EMBL" id="KAL0562935.1"/>
    </source>
</evidence>